<reference evidence="1" key="1">
    <citation type="journal article" date="2014" name="Front. Microbiol.">
        <title>High frequency of phylogenetically diverse reductive dehalogenase-homologous genes in deep subseafloor sedimentary metagenomes.</title>
        <authorList>
            <person name="Kawai M."/>
            <person name="Futagami T."/>
            <person name="Toyoda A."/>
            <person name="Takaki Y."/>
            <person name="Nishi S."/>
            <person name="Hori S."/>
            <person name="Arai W."/>
            <person name="Tsubouchi T."/>
            <person name="Morono Y."/>
            <person name="Uchiyama I."/>
            <person name="Ito T."/>
            <person name="Fujiyama A."/>
            <person name="Inagaki F."/>
            <person name="Takami H."/>
        </authorList>
    </citation>
    <scope>NUCLEOTIDE SEQUENCE</scope>
    <source>
        <strain evidence="1">Expedition CK06-06</strain>
    </source>
</reference>
<comment type="caution">
    <text evidence="1">The sequence shown here is derived from an EMBL/GenBank/DDBJ whole genome shotgun (WGS) entry which is preliminary data.</text>
</comment>
<gene>
    <name evidence="1" type="ORF">S01H1_55617</name>
</gene>
<evidence type="ECO:0000313" key="1">
    <source>
        <dbReference type="EMBL" id="GAG26480.1"/>
    </source>
</evidence>
<dbReference type="AlphaFoldDB" id="X0W7E4"/>
<protein>
    <submittedName>
        <fullName evidence="1">Uncharacterized protein</fullName>
    </submittedName>
</protein>
<accession>X0W7E4</accession>
<feature type="non-terminal residue" evidence="1">
    <location>
        <position position="224"/>
    </location>
</feature>
<organism evidence="1">
    <name type="scientific">marine sediment metagenome</name>
    <dbReference type="NCBI Taxonomy" id="412755"/>
    <lineage>
        <taxon>unclassified sequences</taxon>
        <taxon>metagenomes</taxon>
        <taxon>ecological metagenomes</taxon>
    </lineage>
</organism>
<sequence length="224" mass="24138">MEFRLAEGPWESVFSGSIKEYEAEVLLNPDSVLLVAIYEKQKEKRVGAVIQLFKVFYAVGELGAFVETLPKEALAVTRHSKEETMSFLLLGTKPSYAEYKEEAFSDEVDALHKALGKSAAIVKEVSMAYDIKLKPVAKCVAKIRTAFFAQPLMVPLMATAYHPTEAAPAVPAAVAAAVSAAEAVPKPPARIAAGEVLLGLTKDGTVVKEPLTLFGKTFVFSSSE</sequence>
<dbReference type="EMBL" id="BARS01036164">
    <property type="protein sequence ID" value="GAG26480.1"/>
    <property type="molecule type" value="Genomic_DNA"/>
</dbReference>
<proteinExistence type="predicted"/>
<name>X0W7E4_9ZZZZ</name>